<dbReference type="InterPro" id="IPR043504">
    <property type="entry name" value="Peptidase_S1_PA_chymotrypsin"/>
</dbReference>
<dbReference type="STRING" id="36166.T1GW96"/>
<evidence type="ECO:0000256" key="3">
    <source>
        <dbReference type="ARBA" id="ARBA00022670"/>
    </source>
</evidence>
<dbReference type="PROSITE" id="PS50240">
    <property type="entry name" value="TRYPSIN_DOM"/>
    <property type="match status" value="1"/>
</dbReference>
<dbReference type="SMART" id="SM00020">
    <property type="entry name" value="Tryp_SPc"/>
    <property type="match status" value="1"/>
</dbReference>
<organism evidence="10 11">
    <name type="scientific">Megaselia scalaris</name>
    <name type="common">Humpbacked fly</name>
    <name type="synonym">Phora scalaris</name>
    <dbReference type="NCBI Taxonomy" id="36166"/>
    <lineage>
        <taxon>Eukaryota</taxon>
        <taxon>Metazoa</taxon>
        <taxon>Ecdysozoa</taxon>
        <taxon>Arthropoda</taxon>
        <taxon>Hexapoda</taxon>
        <taxon>Insecta</taxon>
        <taxon>Pterygota</taxon>
        <taxon>Neoptera</taxon>
        <taxon>Endopterygota</taxon>
        <taxon>Diptera</taxon>
        <taxon>Brachycera</taxon>
        <taxon>Muscomorpha</taxon>
        <taxon>Platypezoidea</taxon>
        <taxon>Phoridae</taxon>
        <taxon>Megaseliini</taxon>
        <taxon>Megaselia</taxon>
    </lineage>
</organism>
<dbReference type="InterPro" id="IPR001314">
    <property type="entry name" value="Peptidase_S1A"/>
</dbReference>
<reference evidence="10" key="2">
    <citation type="submission" date="2015-06" db="UniProtKB">
        <authorList>
            <consortium name="EnsemblMetazoa"/>
        </authorList>
    </citation>
    <scope>IDENTIFICATION</scope>
</reference>
<keyword evidence="11" id="KW-1185">Reference proteome</keyword>
<dbReference type="HOGENOM" id="CLU_006842_7_6_1"/>
<dbReference type="InterPro" id="IPR018114">
    <property type="entry name" value="TRYPSIN_HIS"/>
</dbReference>
<dbReference type="PANTHER" id="PTHR24264">
    <property type="entry name" value="TRYPSIN-RELATED"/>
    <property type="match status" value="1"/>
</dbReference>
<protein>
    <recommendedName>
        <fullName evidence="9">Peptidase S1 domain-containing protein</fullName>
    </recommendedName>
</protein>
<evidence type="ECO:0000256" key="5">
    <source>
        <dbReference type="ARBA" id="ARBA00022825"/>
    </source>
</evidence>
<evidence type="ECO:0000256" key="1">
    <source>
        <dbReference type="ARBA" id="ARBA00004613"/>
    </source>
</evidence>
<proteinExistence type="predicted"/>
<evidence type="ECO:0000256" key="4">
    <source>
        <dbReference type="ARBA" id="ARBA00022801"/>
    </source>
</evidence>
<evidence type="ECO:0000313" key="11">
    <source>
        <dbReference type="Proteomes" id="UP000015102"/>
    </source>
</evidence>
<keyword evidence="5 7" id="KW-0720">Serine protease</keyword>
<feature type="domain" description="Peptidase S1" evidence="9">
    <location>
        <begin position="38"/>
        <end position="254"/>
    </location>
</feature>
<dbReference type="InterPro" id="IPR001254">
    <property type="entry name" value="Trypsin_dom"/>
</dbReference>
<dbReference type="PANTHER" id="PTHR24264:SF65">
    <property type="entry name" value="SRCR DOMAIN-CONTAINING PROTEIN"/>
    <property type="match status" value="1"/>
</dbReference>
<evidence type="ECO:0000256" key="6">
    <source>
        <dbReference type="ARBA" id="ARBA00023157"/>
    </source>
</evidence>
<keyword evidence="6" id="KW-1015">Disulfide bond</keyword>
<feature type="signal peptide" evidence="8">
    <location>
        <begin position="1"/>
        <end position="16"/>
    </location>
</feature>
<dbReference type="SUPFAM" id="SSF50494">
    <property type="entry name" value="Trypsin-like serine proteases"/>
    <property type="match status" value="1"/>
</dbReference>
<evidence type="ECO:0000256" key="8">
    <source>
        <dbReference type="SAM" id="SignalP"/>
    </source>
</evidence>
<dbReference type="GO" id="GO:0006508">
    <property type="term" value="P:proteolysis"/>
    <property type="evidence" value="ECO:0007669"/>
    <property type="project" value="UniProtKB-KW"/>
</dbReference>
<name>T1GW96_MEGSC</name>
<reference evidence="11" key="1">
    <citation type="submission" date="2013-02" db="EMBL/GenBank/DDBJ databases">
        <authorList>
            <person name="Hughes D."/>
        </authorList>
    </citation>
    <scope>NUCLEOTIDE SEQUENCE</scope>
    <source>
        <strain>Durham</strain>
        <strain evidence="11">NC isolate 2 -- Noor lab</strain>
    </source>
</reference>
<dbReference type="PROSITE" id="PS00134">
    <property type="entry name" value="TRYPSIN_HIS"/>
    <property type="match status" value="1"/>
</dbReference>
<comment type="subcellular location">
    <subcellularLocation>
        <location evidence="1">Secreted</location>
    </subcellularLocation>
</comment>
<dbReference type="InterPro" id="IPR009003">
    <property type="entry name" value="Peptidase_S1_PA"/>
</dbReference>
<evidence type="ECO:0000313" key="10">
    <source>
        <dbReference type="EnsemblMetazoa" id="MESCA008069-PA"/>
    </source>
</evidence>
<evidence type="ECO:0000256" key="2">
    <source>
        <dbReference type="ARBA" id="ARBA00022525"/>
    </source>
</evidence>
<feature type="chain" id="PRO_5004577211" description="Peptidase S1 domain-containing protein" evidence="8">
    <location>
        <begin position="17"/>
        <end position="254"/>
    </location>
</feature>
<dbReference type="AlphaFoldDB" id="T1GW96"/>
<dbReference type="EnsemblMetazoa" id="MESCA008069-RA">
    <property type="protein sequence ID" value="MESCA008069-PA"/>
    <property type="gene ID" value="MESCA008069"/>
</dbReference>
<dbReference type="Pfam" id="PF00089">
    <property type="entry name" value="Trypsin"/>
    <property type="match status" value="1"/>
</dbReference>
<keyword evidence="3 7" id="KW-0645">Protease</keyword>
<dbReference type="PROSITE" id="PS00135">
    <property type="entry name" value="TRYPSIN_SER"/>
    <property type="match status" value="1"/>
</dbReference>
<dbReference type="InterPro" id="IPR033116">
    <property type="entry name" value="TRYPSIN_SER"/>
</dbReference>
<evidence type="ECO:0000256" key="7">
    <source>
        <dbReference type="RuleBase" id="RU363034"/>
    </source>
</evidence>
<dbReference type="FunFam" id="2.40.10.10:FF:000073">
    <property type="entry name" value="Trypsin alpha"/>
    <property type="match status" value="1"/>
</dbReference>
<keyword evidence="2" id="KW-0964">Secreted</keyword>
<dbReference type="Gene3D" id="2.40.10.10">
    <property type="entry name" value="Trypsin-like serine proteases"/>
    <property type="match status" value="1"/>
</dbReference>
<sequence length="254" mass="28194">MKVLVAFLVCLALASAFKFAPVPEPNPFNLKFTPSGRITNGQEASRFQFKYQVGLKLLSDKGTFWCGGTIVSDRWIVTAAHCTDDINAVNVYLGAWNRNDKTEEGQQIVFAGKRYIIPHEQWDTVETKNDIALIKLPAPIQFNEYIQPAKLPKYRADKNYKSYVGDVVTASGWGVTEQGSQPDILRYIEKPVIKYSSCNRYYFGNIVDSQQICINVSNKESTCNGDSGGPLVIEEDGEPVLIGATSFGFVLGCQ</sequence>
<evidence type="ECO:0000259" key="9">
    <source>
        <dbReference type="PROSITE" id="PS50240"/>
    </source>
</evidence>
<dbReference type="GO" id="GO:0005615">
    <property type="term" value="C:extracellular space"/>
    <property type="evidence" value="ECO:0007669"/>
    <property type="project" value="TreeGrafter"/>
</dbReference>
<accession>T1GW96</accession>
<dbReference type="OMA" id="YVIVHED"/>
<dbReference type="Proteomes" id="UP000015102">
    <property type="component" value="Unassembled WGS sequence"/>
</dbReference>
<keyword evidence="8" id="KW-0732">Signal</keyword>
<dbReference type="PRINTS" id="PR00722">
    <property type="entry name" value="CHYMOTRYPSIN"/>
</dbReference>
<dbReference type="InterPro" id="IPR050127">
    <property type="entry name" value="Serine_Proteases_S1"/>
</dbReference>
<dbReference type="EMBL" id="CAQQ02188978">
    <property type="status" value="NOT_ANNOTATED_CDS"/>
    <property type="molecule type" value="Genomic_DNA"/>
</dbReference>
<keyword evidence="4 7" id="KW-0378">Hydrolase</keyword>
<dbReference type="GO" id="GO:0004252">
    <property type="term" value="F:serine-type endopeptidase activity"/>
    <property type="evidence" value="ECO:0007669"/>
    <property type="project" value="InterPro"/>
</dbReference>
<dbReference type="CDD" id="cd00190">
    <property type="entry name" value="Tryp_SPc"/>
    <property type="match status" value="1"/>
</dbReference>